<evidence type="ECO:0000256" key="2">
    <source>
        <dbReference type="ARBA" id="ARBA00012513"/>
    </source>
</evidence>
<dbReference type="GO" id="GO:0004674">
    <property type="term" value="F:protein serine/threonine kinase activity"/>
    <property type="evidence" value="ECO:0007669"/>
    <property type="project" value="UniProtKB-KW"/>
</dbReference>
<evidence type="ECO:0000256" key="6">
    <source>
        <dbReference type="ARBA" id="ARBA00022741"/>
    </source>
</evidence>
<keyword evidence="4" id="KW-0808">Transferase</keyword>
<feature type="domain" description="Protein kinase" evidence="12">
    <location>
        <begin position="175"/>
        <end position="435"/>
    </location>
</feature>
<dbReference type="Gene3D" id="3.30.200.20">
    <property type="entry name" value="Phosphorylase Kinase, domain 1"/>
    <property type="match status" value="1"/>
</dbReference>
<dbReference type="SUPFAM" id="SSF56112">
    <property type="entry name" value="Protein kinase-like (PK-like)"/>
    <property type="match status" value="1"/>
</dbReference>
<dbReference type="InterPro" id="IPR011009">
    <property type="entry name" value="Kinase-like_dom_sf"/>
</dbReference>
<dbReference type="PROSITE" id="PS50011">
    <property type="entry name" value="PROTEIN_KINASE_DOM"/>
    <property type="match status" value="1"/>
</dbReference>
<dbReference type="EC" id="2.7.11.1" evidence="2"/>
<keyword evidence="6" id="KW-0547">Nucleotide-binding</keyword>
<comment type="caution">
    <text evidence="13">The sequence shown here is derived from an EMBL/GenBank/DDBJ whole genome shotgun (WGS) entry which is preliminary data.</text>
</comment>
<evidence type="ECO:0000256" key="11">
    <source>
        <dbReference type="ARBA" id="ARBA00048679"/>
    </source>
</evidence>
<evidence type="ECO:0000259" key="12">
    <source>
        <dbReference type="PROSITE" id="PS50011"/>
    </source>
</evidence>
<dbReference type="EMBL" id="PQIB02000004">
    <property type="protein sequence ID" value="RLN23316.1"/>
    <property type="molecule type" value="Genomic_DNA"/>
</dbReference>
<evidence type="ECO:0000256" key="4">
    <source>
        <dbReference type="ARBA" id="ARBA00022679"/>
    </source>
</evidence>
<evidence type="ECO:0000256" key="3">
    <source>
        <dbReference type="ARBA" id="ARBA00022527"/>
    </source>
</evidence>
<keyword evidence="5" id="KW-0812">Transmembrane</keyword>
<comment type="subcellular location">
    <subcellularLocation>
        <location evidence="1">Cell membrane</location>
        <topology evidence="1">Single-pass membrane protein</topology>
    </subcellularLocation>
</comment>
<comment type="catalytic activity">
    <reaction evidence="11">
        <text>L-seryl-[protein] + ATP = O-phospho-L-seryl-[protein] + ADP + H(+)</text>
        <dbReference type="Rhea" id="RHEA:17989"/>
        <dbReference type="Rhea" id="RHEA-COMP:9863"/>
        <dbReference type="Rhea" id="RHEA-COMP:11604"/>
        <dbReference type="ChEBI" id="CHEBI:15378"/>
        <dbReference type="ChEBI" id="CHEBI:29999"/>
        <dbReference type="ChEBI" id="CHEBI:30616"/>
        <dbReference type="ChEBI" id="CHEBI:83421"/>
        <dbReference type="ChEBI" id="CHEBI:456216"/>
        <dbReference type="EC" id="2.7.11.1"/>
    </reaction>
</comment>
<dbReference type="PANTHER" id="PTHR47982">
    <property type="entry name" value="PROLINE-RICH RECEPTOR-LIKE PROTEIN KINASE PERK4"/>
    <property type="match status" value="1"/>
</dbReference>
<evidence type="ECO:0000256" key="5">
    <source>
        <dbReference type="ARBA" id="ARBA00022692"/>
    </source>
</evidence>
<dbReference type="InterPro" id="IPR000719">
    <property type="entry name" value="Prot_kinase_dom"/>
</dbReference>
<evidence type="ECO:0000313" key="13">
    <source>
        <dbReference type="EMBL" id="RLN23316.1"/>
    </source>
</evidence>
<protein>
    <recommendedName>
        <fullName evidence="2">non-specific serine/threonine protein kinase</fullName>
        <ecNumber evidence="2">2.7.11.1</ecNumber>
    </recommendedName>
</protein>
<dbReference type="GO" id="GO:0005524">
    <property type="term" value="F:ATP binding"/>
    <property type="evidence" value="ECO:0007669"/>
    <property type="project" value="UniProtKB-KW"/>
</dbReference>
<organism evidence="13 14">
    <name type="scientific">Panicum miliaceum</name>
    <name type="common">Proso millet</name>
    <name type="synonym">Broomcorn millet</name>
    <dbReference type="NCBI Taxonomy" id="4540"/>
    <lineage>
        <taxon>Eukaryota</taxon>
        <taxon>Viridiplantae</taxon>
        <taxon>Streptophyta</taxon>
        <taxon>Embryophyta</taxon>
        <taxon>Tracheophyta</taxon>
        <taxon>Spermatophyta</taxon>
        <taxon>Magnoliopsida</taxon>
        <taxon>Liliopsida</taxon>
        <taxon>Poales</taxon>
        <taxon>Poaceae</taxon>
        <taxon>PACMAD clade</taxon>
        <taxon>Panicoideae</taxon>
        <taxon>Panicodae</taxon>
        <taxon>Paniceae</taxon>
        <taxon>Panicinae</taxon>
        <taxon>Panicum</taxon>
        <taxon>Panicum sect. Panicum</taxon>
    </lineage>
</organism>
<keyword evidence="9" id="KW-0472">Membrane</keyword>
<dbReference type="InterPro" id="IPR001245">
    <property type="entry name" value="Ser-Thr/Tyr_kinase_cat_dom"/>
</dbReference>
<evidence type="ECO:0000256" key="9">
    <source>
        <dbReference type="ARBA" id="ARBA00023136"/>
    </source>
</evidence>
<dbReference type="FunFam" id="1.10.510.10:FF:000430">
    <property type="entry name" value="Protein kinase superfamily protein"/>
    <property type="match status" value="1"/>
</dbReference>
<dbReference type="InterPro" id="IPR047117">
    <property type="entry name" value="PERK1-13-like"/>
</dbReference>
<dbReference type="PANTHER" id="PTHR47982:SF20">
    <property type="entry name" value="NON-SPECIFIC SERINE_THREONINE PROTEIN KINASE"/>
    <property type="match status" value="1"/>
</dbReference>
<evidence type="ECO:0000256" key="1">
    <source>
        <dbReference type="ARBA" id="ARBA00004162"/>
    </source>
</evidence>
<keyword evidence="7" id="KW-0067">ATP-binding</keyword>
<keyword evidence="3" id="KW-0418">Kinase</keyword>
<dbReference type="STRING" id="4540.A0A3L6SL45"/>
<evidence type="ECO:0000256" key="8">
    <source>
        <dbReference type="ARBA" id="ARBA00022989"/>
    </source>
</evidence>
<reference evidence="14" key="1">
    <citation type="journal article" date="2019" name="Nat. Commun.">
        <title>The genome of broomcorn millet.</title>
        <authorList>
            <person name="Zou C."/>
            <person name="Miki D."/>
            <person name="Li D."/>
            <person name="Tang Q."/>
            <person name="Xiao L."/>
            <person name="Rajput S."/>
            <person name="Deng P."/>
            <person name="Jia W."/>
            <person name="Huang R."/>
            <person name="Zhang M."/>
            <person name="Sun Y."/>
            <person name="Hu J."/>
            <person name="Fu X."/>
            <person name="Schnable P.S."/>
            <person name="Li F."/>
            <person name="Zhang H."/>
            <person name="Feng B."/>
            <person name="Zhu X."/>
            <person name="Liu R."/>
            <person name="Schnable J.C."/>
            <person name="Zhu J.-K."/>
            <person name="Zhang H."/>
        </authorList>
    </citation>
    <scope>NUCLEOTIDE SEQUENCE [LARGE SCALE GENOMIC DNA]</scope>
</reference>
<comment type="catalytic activity">
    <reaction evidence="10">
        <text>L-threonyl-[protein] + ATP = O-phospho-L-threonyl-[protein] + ADP + H(+)</text>
        <dbReference type="Rhea" id="RHEA:46608"/>
        <dbReference type="Rhea" id="RHEA-COMP:11060"/>
        <dbReference type="Rhea" id="RHEA-COMP:11605"/>
        <dbReference type="ChEBI" id="CHEBI:15378"/>
        <dbReference type="ChEBI" id="CHEBI:30013"/>
        <dbReference type="ChEBI" id="CHEBI:30616"/>
        <dbReference type="ChEBI" id="CHEBI:61977"/>
        <dbReference type="ChEBI" id="CHEBI:456216"/>
        <dbReference type="EC" id="2.7.11.1"/>
    </reaction>
</comment>
<dbReference type="Pfam" id="PF07714">
    <property type="entry name" value="PK_Tyr_Ser-Thr"/>
    <property type="match status" value="1"/>
</dbReference>
<evidence type="ECO:0000256" key="10">
    <source>
        <dbReference type="ARBA" id="ARBA00047899"/>
    </source>
</evidence>
<dbReference type="Proteomes" id="UP000275267">
    <property type="component" value="Unassembled WGS sequence"/>
</dbReference>
<keyword evidence="3" id="KW-0723">Serine/threonine-protein kinase</keyword>
<dbReference type="OrthoDB" id="4062651at2759"/>
<dbReference type="AlphaFoldDB" id="A0A3L6SL45"/>
<dbReference type="Gene3D" id="1.10.510.10">
    <property type="entry name" value="Transferase(Phosphotransferase) domain 1"/>
    <property type="match status" value="1"/>
</dbReference>
<proteinExistence type="predicted"/>
<sequence>MPGQVLCPLIEPRRRNGNVFQKTEDPAAERVSANGGARLTCQRRRRGSSRGSQMDAAAGGSEEISCRHIVIVKGQGVEPQATTAALHCTHQLLQLPLLMRPRRIADMFSLPLTCLKKLQEREHERKKTSRVKNRWEQVLLSAEWIQHLMPLLRLDGNDARRPGQSAEELQTLQKVVHQVKLYQGMFGEVYKGLLQDGTIVAVKRQHSPPSQEFVQEHRNLVKLLGYCQENGMQMLVYEYIPNGSVSTHLHGNSHAPGVRLEFKHRLSIAHGTAKGLTHLHSLTPPAIHMNFKTSNVLVDEDFVPKVADTGIPGLLDRLGVTGLSSRTPNDPFVDPRMRESMNLNFSIQSDVYSFGVFLVELVSGRRAMSDQRILQWVQNFQESSDISAIADNRMTSGFTSESMKELLRLTSWCVNPMSEQRPSMSLVEAEIHRIREQEISLTTVMTGRSPTVTLGSQLFRTSR</sequence>
<dbReference type="GO" id="GO:0005886">
    <property type="term" value="C:plasma membrane"/>
    <property type="evidence" value="ECO:0007669"/>
    <property type="project" value="UniProtKB-SubCell"/>
</dbReference>
<evidence type="ECO:0000256" key="7">
    <source>
        <dbReference type="ARBA" id="ARBA00022840"/>
    </source>
</evidence>
<accession>A0A3L6SL45</accession>
<name>A0A3L6SL45_PANMI</name>
<keyword evidence="8" id="KW-1133">Transmembrane helix</keyword>
<evidence type="ECO:0000313" key="14">
    <source>
        <dbReference type="Proteomes" id="UP000275267"/>
    </source>
</evidence>
<gene>
    <name evidence="13" type="ORF">C2845_PM07G33600</name>
</gene>
<keyword evidence="14" id="KW-1185">Reference proteome</keyword>